<evidence type="ECO:0000256" key="6">
    <source>
        <dbReference type="SAM" id="Phobius"/>
    </source>
</evidence>
<evidence type="ECO:0000256" key="4">
    <source>
        <dbReference type="ARBA" id="ARBA00022989"/>
    </source>
</evidence>
<feature type="transmembrane region" description="Helical" evidence="6">
    <location>
        <begin position="29"/>
        <end position="47"/>
    </location>
</feature>
<keyword evidence="9" id="KW-1185">Reference proteome</keyword>
<dbReference type="Proteomes" id="UP000291189">
    <property type="component" value="Unassembled WGS sequence"/>
</dbReference>
<proteinExistence type="predicted"/>
<evidence type="ECO:0000256" key="2">
    <source>
        <dbReference type="ARBA" id="ARBA00022475"/>
    </source>
</evidence>
<dbReference type="OrthoDB" id="5187110at2"/>
<dbReference type="PIRSF" id="PIRSF021697">
    <property type="entry name" value="UCP021697"/>
    <property type="match status" value="1"/>
</dbReference>
<dbReference type="Pfam" id="PF06271">
    <property type="entry name" value="RDD"/>
    <property type="match status" value="1"/>
</dbReference>
<reference evidence="8 9" key="1">
    <citation type="submission" date="2019-01" db="EMBL/GenBank/DDBJ databases">
        <title>Nocardioides guangzhouensis sp. nov., an actinobacterium isolated from soil.</title>
        <authorList>
            <person name="Fu Y."/>
            <person name="Cai Y."/>
            <person name="Lin Z."/>
            <person name="Chen P."/>
        </authorList>
    </citation>
    <scope>NUCLEOTIDE SEQUENCE [LARGE SCALE GENOMIC DNA]</scope>
    <source>
        <strain evidence="8 9">NBRC 105384</strain>
    </source>
</reference>
<protein>
    <submittedName>
        <fullName evidence="8">RDD family protein</fullName>
    </submittedName>
</protein>
<name>A0A4Q5IUK9_9ACTN</name>
<keyword evidence="3 6" id="KW-0812">Transmembrane</keyword>
<dbReference type="PANTHER" id="PTHR36115">
    <property type="entry name" value="PROLINE-RICH ANTIGEN HOMOLOG-RELATED"/>
    <property type="match status" value="1"/>
</dbReference>
<evidence type="ECO:0000313" key="9">
    <source>
        <dbReference type="Proteomes" id="UP000291189"/>
    </source>
</evidence>
<evidence type="ECO:0000259" key="7">
    <source>
        <dbReference type="Pfam" id="PF06271"/>
    </source>
</evidence>
<dbReference type="EMBL" id="SDPU01000035">
    <property type="protein sequence ID" value="RYU09552.1"/>
    <property type="molecule type" value="Genomic_DNA"/>
</dbReference>
<feature type="domain" description="RDD" evidence="7">
    <location>
        <begin position="22"/>
        <end position="129"/>
    </location>
</feature>
<keyword evidence="5 6" id="KW-0472">Membrane</keyword>
<feature type="transmembrane region" description="Helical" evidence="6">
    <location>
        <begin position="59"/>
        <end position="85"/>
    </location>
</feature>
<keyword evidence="4 6" id="KW-1133">Transmembrane helix</keyword>
<comment type="caution">
    <text evidence="8">The sequence shown here is derived from an EMBL/GenBank/DDBJ whole genome shotgun (WGS) entry which is preliminary data.</text>
</comment>
<dbReference type="GO" id="GO:0005886">
    <property type="term" value="C:plasma membrane"/>
    <property type="evidence" value="ECO:0007669"/>
    <property type="project" value="UniProtKB-SubCell"/>
</dbReference>
<dbReference type="PANTHER" id="PTHR36115:SF6">
    <property type="entry name" value="PROLINE-RICH ANTIGEN HOMOLOG"/>
    <property type="match status" value="1"/>
</dbReference>
<evidence type="ECO:0000256" key="5">
    <source>
        <dbReference type="ARBA" id="ARBA00023136"/>
    </source>
</evidence>
<evidence type="ECO:0000256" key="3">
    <source>
        <dbReference type="ARBA" id="ARBA00022692"/>
    </source>
</evidence>
<dbReference type="AlphaFoldDB" id="A0A4Q5IUK9"/>
<dbReference type="InterPro" id="IPR016795">
    <property type="entry name" value="UCP021697"/>
</dbReference>
<organism evidence="8 9">
    <name type="scientific">Nocardioides iriomotensis</name>
    <dbReference type="NCBI Taxonomy" id="715784"/>
    <lineage>
        <taxon>Bacteria</taxon>
        <taxon>Bacillati</taxon>
        <taxon>Actinomycetota</taxon>
        <taxon>Actinomycetes</taxon>
        <taxon>Propionibacteriales</taxon>
        <taxon>Nocardioidaceae</taxon>
        <taxon>Nocardioides</taxon>
    </lineage>
</organism>
<accession>A0A4Q5IUK9</accession>
<dbReference type="InterPro" id="IPR051791">
    <property type="entry name" value="Pra-immunoreactive"/>
</dbReference>
<sequence>MNTDAPYPGQRLGVPADGPGSVASWGRRLLALVVDWAASLLVAGLVFGREVWGQDWQAWMPMAVFLVEASLLTALLGGSFGQLVLRLGVARLDGRPVNLLQALGRTALICLVVPPLVFNRDNRGLHDLAFGTVALRR</sequence>
<dbReference type="InterPro" id="IPR010432">
    <property type="entry name" value="RDD"/>
</dbReference>
<comment type="subcellular location">
    <subcellularLocation>
        <location evidence="1">Cell membrane</location>
        <topology evidence="1">Multi-pass membrane protein</topology>
    </subcellularLocation>
</comment>
<evidence type="ECO:0000313" key="8">
    <source>
        <dbReference type="EMBL" id="RYU09552.1"/>
    </source>
</evidence>
<dbReference type="RefSeq" id="WP_129989317.1">
    <property type="nucleotide sequence ID" value="NZ_SDPU01000035.1"/>
</dbReference>
<keyword evidence="2" id="KW-1003">Cell membrane</keyword>
<evidence type="ECO:0000256" key="1">
    <source>
        <dbReference type="ARBA" id="ARBA00004651"/>
    </source>
</evidence>
<gene>
    <name evidence="8" type="ORF">ETU37_21150</name>
</gene>